<dbReference type="AlphaFoldDB" id="A0A8X8WLQ2"/>
<comment type="subcellular location">
    <subcellularLocation>
        <location evidence="12">Cell junction</location>
        <location evidence="12">Plasmodesma</location>
    </subcellularLocation>
    <subcellularLocation>
        <location evidence="1">Cell membrane</location>
        <topology evidence="1">Single-pass type I membrane protein</topology>
    </subcellularLocation>
</comment>
<evidence type="ECO:0000256" key="16">
    <source>
        <dbReference type="SAM" id="SignalP"/>
    </source>
</evidence>
<dbReference type="InterPro" id="IPR002902">
    <property type="entry name" value="GNK2"/>
</dbReference>
<sequence>MNMQSPSPSPPLLILVTIILTQSLKNCYSSSLNSLIYVGCSQLKYSPGSPYESNLNSILTSIVSAASSANYNNFKVALPGSASGDVAYGLFQCRGDLASPDCRQCVSAAVARLGASCSLATGGALQLEGCFVRFDNDSFVGAEDKTVAADRCGPLVGDDSAELARRDSVLSYLGAGGQFFRVSEAGRVQGVAQCVQDLSVGECQDCLSDAVERLRTQCGSASWGDMFFAKCYARYSERGYTSKPGKHSVDMKALLKLKIIRENDDDDDDELNKTLAIFIGLVAGVAILVVFLSFLSKALDHKGTFTYLNPLALSALNEFRSKSIDNTRRLSRSCRAWCRTAELGTELLSSLPNCRAWWRTAELGGELLSLVPNCRACIEVKSEDLLHNRHLPPNLHHRHDPFLRDGDPSSCDGARSGEERANPGVWGIIRFAEGAAKADVDRDAGDR</sequence>
<evidence type="ECO:0000256" key="4">
    <source>
        <dbReference type="ARBA" id="ARBA00022581"/>
    </source>
</evidence>
<protein>
    <recommendedName>
        <fullName evidence="17">Gnk2-homologous domain-containing protein</fullName>
    </recommendedName>
</protein>
<evidence type="ECO:0000256" key="11">
    <source>
        <dbReference type="ARBA" id="ARBA00023157"/>
    </source>
</evidence>
<evidence type="ECO:0000256" key="13">
    <source>
        <dbReference type="ARBA" id="ARBA00038393"/>
    </source>
</evidence>
<keyword evidence="6 16" id="KW-0732">Signal</keyword>
<keyword evidence="19" id="KW-1185">Reference proteome</keyword>
<dbReference type="Proteomes" id="UP000298416">
    <property type="component" value="Unassembled WGS sequence"/>
</dbReference>
<accession>A0A8X8WLQ2</accession>
<reference evidence="18" key="2">
    <citation type="submission" date="2020-08" db="EMBL/GenBank/DDBJ databases">
        <title>Plant Genome Project.</title>
        <authorList>
            <person name="Zhang R.-G."/>
        </authorList>
    </citation>
    <scope>NUCLEOTIDE SEQUENCE</scope>
    <source>
        <strain evidence="18">Huo1</strain>
        <tissue evidence="18">Leaf</tissue>
    </source>
</reference>
<dbReference type="InterPro" id="IPR038408">
    <property type="entry name" value="GNK2_sf"/>
</dbReference>
<keyword evidence="3" id="KW-1003">Cell membrane</keyword>
<dbReference type="CDD" id="cd23509">
    <property type="entry name" value="Gnk2-like"/>
    <property type="match status" value="2"/>
</dbReference>
<dbReference type="EMBL" id="PNBA02000016">
    <property type="protein sequence ID" value="KAG6396754.1"/>
    <property type="molecule type" value="Genomic_DNA"/>
</dbReference>
<keyword evidence="5 15" id="KW-0812">Transmembrane</keyword>
<evidence type="ECO:0000256" key="8">
    <source>
        <dbReference type="ARBA" id="ARBA00022949"/>
    </source>
</evidence>
<dbReference type="InterPro" id="IPR051378">
    <property type="entry name" value="Cell2Cell_Antifungal"/>
</dbReference>
<evidence type="ECO:0000256" key="7">
    <source>
        <dbReference type="ARBA" id="ARBA00022737"/>
    </source>
</evidence>
<keyword evidence="11" id="KW-1015">Disulfide bond</keyword>
<feature type="domain" description="Gnk2-homologous" evidence="17">
    <location>
        <begin position="140"/>
        <end position="240"/>
    </location>
</feature>
<feature type="signal peptide" evidence="16">
    <location>
        <begin position="1"/>
        <end position="29"/>
    </location>
</feature>
<keyword evidence="8" id="KW-0965">Cell junction</keyword>
<reference evidence="18" key="1">
    <citation type="submission" date="2018-01" db="EMBL/GenBank/DDBJ databases">
        <authorList>
            <person name="Mao J.F."/>
        </authorList>
    </citation>
    <scope>NUCLEOTIDE SEQUENCE</scope>
    <source>
        <strain evidence="18">Huo1</strain>
        <tissue evidence="18">Leaf</tissue>
    </source>
</reference>
<comment type="caution">
    <text evidence="18">The sequence shown here is derived from an EMBL/GenBank/DDBJ whole genome shotgun (WGS) entry which is preliminary data.</text>
</comment>
<feature type="domain" description="Gnk2-homologous" evidence="17">
    <location>
        <begin position="33"/>
        <end position="139"/>
    </location>
</feature>
<dbReference type="FunFam" id="3.30.430.20:FF:000001">
    <property type="entry name" value="cysteine-rich repeat secretory protein 3"/>
    <property type="match status" value="1"/>
</dbReference>
<dbReference type="PROSITE" id="PS51473">
    <property type="entry name" value="GNK2"/>
    <property type="match status" value="2"/>
</dbReference>
<organism evidence="18">
    <name type="scientific">Salvia splendens</name>
    <name type="common">Scarlet sage</name>
    <dbReference type="NCBI Taxonomy" id="180675"/>
    <lineage>
        <taxon>Eukaryota</taxon>
        <taxon>Viridiplantae</taxon>
        <taxon>Streptophyta</taxon>
        <taxon>Embryophyta</taxon>
        <taxon>Tracheophyta</taxon>
        <taxon>Spermatophyta</taxon>
        <taxon>Magnoliopsida</taxon>
        <taxon>eudicotyledons</taxon>
        <taxon>Gunneridae</taxon>
        <taxon>Pentapetalae</taxon>
        <taxon>asterids</taxon>
        <taxon>lamiids</taxon>
        <taxon>Lamiales</taxon>
        <taxon>Lamiaceae</taxon>
        <taxon>Nepetoideae</taxon>
        <taxon>Mentheae</taxon>
        <taxon>Salviinae</taxon>
        <taxon>Salvia</taxon>
        <taxon>Salvia subgen. Calosphace</taxon>
        <taxon>core Calosphace</taxon>
    </lineage>
</organism>
<keyword evidence="7" id="KW-0677">Repeat</keyword>
<evidence type="ECO:0000256" key="2">
    <source>
        <dbReference type="ARBA" id="ARBA00022448"/>
    </source>
</evidence>
<feature type="region of interest" description="Disordered" evidence="14">
    <location>
        <begin position="397"/>
        <end position="419"/>
    </location>
</feature>
<evidence type="ECO:0000256" key="1">
    <source>
        <dbReference type="ARBA" id="ARBA00004251"/>
    </source>
</evidence>
<dbReference type="PANTHER" id="PTHR32080:SF31">
    <property type="entry name" value="PLASMODESMATA-LOCATED PROTEIN 6"/>
    <property type="match status" value="1"/>
</dbReference>
<evidence type="ECO:0000256" key="3">
    <source>
        <dbReference type="ARBA" id="ARBA00022475"/>
    </source>
</evidence>
<comment type="similarity">
    <text evidence="13">Belongs to the cysteine-rich repeat secretory protein family. Plasmodesmata-located proteins (PDLD) subfamily.</text>
</comment>
<evidence type="ECO:0000313" key="19">
    <source>
        <dbReference type="Proteomes" id="UP000298416"/>
    </source>
</evidence>
<evidence type="ECO:0000256" key="5">
    <source>
        <dbReference type="ARBA" id="ARBA00022692"/>
    </source>
</evidence>
<keyword evidence="2" id="KW-0813">Transport</keyword>
<evidence type="ECO:0000256" key="14">
    <source>
        <dbReference type="SAM" id="MobiDB-lite"/>
    </source>
</evidence>
<dbReference type="GO" id="GO:0005886">
    <property type="term" value="C:plasma membrane"/>
    <property type="evidence" value="ECO:0007669"/>
    <property type="project" value="UniProtKB-SubCell"/>
</dbReference>
<keyword evidence="10 15" id="KW-0472">Membrane</keyword>
<feature type="chain" id="PRO_5036462729" description="Gnk2-homologous domain-containing protein" evidence="16">
    <location>
        <begin position="30"/>
        <end position="447"/>
    </location>
</feature>
<dbReference type="GO" id="GO:0009506">
    <property type="term" value="C:plasmodesma"/>
    <property type="evidence" value="ECO:0007669"/>
    <property type="project" value="UniProtKB-SubCell"/>
</dbReference>
<keyword evidence="9 15" id="KW-1133">Transmembrane helix</keyword>
<proteinExistence type="inferred from homology"/>
<gene>
    <name evidence="18" type="ORF">SASPL_142911</name>
</gene>
<evidence type="ECO:0000313" key="18">
    <source>
        <dbReference type="EMBL" id="KAG6396754.1"/>
    </source>
</evidence>
<feature type="transmembrane region" description="Helical" evidence="15">
    <location>
        <begin position="275"/>
        <end position="295"/>
    </location>
</feature>
<evidence type="ECO:0000259" key="17">
    <source>
        <dbReference type="PROSITE" id="PS51473"/>
    </source>
</evidence>
<evidence type="ECO:0000256" key="15">
    <source>
        <dbReference type="SAM" id="Phobius"/>
    </source>
</evidence>
<dbReference type="Pfam" id="PF01657">
    <property type="entry name" value="Stress-antifung"/>
    <property type="match status" value="2"/>
</dbReference>
<name>A0A8X8WLQ2_SALSN</name>
<evidence type="ECO:0000256" key="6">
    <source>
        <dbReference type="ARBA" id="ARBA00022729"/>
    </source>
</evidence>
<evidence type="ECO:0000256" key="9">
    <source>
        <dbReference type="ARBA" id="ARBA00022989"/>
    </source>
</evidence>
<evidence type="ECO:0000256" key="10">
    <source>
        <dbReference type="ARBA" id="ARBA00023136"/>
    </source>
</evidence>
<dbReference type="Gene3D" id="3.30.430.20">
    <property type="entry name" value="Gnk2 domain, C-X8-C-X2-C motif"/>
    <property type="match status" value="2"/>
</dbReference>
<dbReference type="GO" id="GO:0042742">
    <property type="term" value="P:defense response to bacterium"/>
    <property type="evidence" value="ECO:0007669"/>
    <property type="project" value="TreeGrafter"/>
</dbReference>
<evidence type="ECO:0000256" key="12">
    <source>
        <dbReference type="ARBA" id="ARBA00024184"/>
    </source>
</evidence>
<dbReference type="PANTHER" id="PTHR32080">
    <property type="entry name" value="ANTIFUNGAL PROTEIN GINKBILOBIN-2-LIKE"/>
    <property type="match status" value="1"/>
</dbReference>
<keyword evidence="4" id="KW-0945">Host-virus interaction</keyword>